<evidence type="ECO:0000313" key="3">
    <source>
        <dbReference type="Proteomes" id="UP000235672"/>
    </source>
</evidence>
<accession>A0A2J6PNF0</accession>
<keyword evidence="1" id="KW-0472">Membrane</keyword>
<evidence type="ECO:0000313" key="2">
    <source>
        <dbReference type="EMBL" id="PMD15554.1"/>
    </source>
</evidence>
<feature type="transmembrane region" description="Helical" evidence="1">
    <location>
        <begin position="78"/>
        <end position="97"/>
    </location>
</feature>
<reference evidence="2 3" key="1">
    <citation type="submission" date="2016-05" db="EMBL/GenBank/DDBJ databases">
        <title>A degradative enzymes factory behind the ericoid mycorrhizal symbiosis.</title>
        <authorList>
            <consortium name="DOE Joint Genome Institute"/>
            <person name="Martino E."/>
            <person name="Morin E."/>
            <person name="Grelet G."/>
            <person name="Kuo A."/>
            <person name="Kohler A."/>
            <person name="Daghino S."/>
            <person name="Barry K."/>
            <person name="Choi C."/>
            <person name="Cichocki N."/>
            <person name="Clum A."/>
            <person name="Copeland A."/>
            <person name="Hainaut M."/>
            <person name="Haridas S."/>
            <person name="Labutti K."/>
            <person name="Lindquist E."/>
            <person name="Lipzen A."/>
            <person name="Khouja H.-R."/>
            <person name="Murat C."/>
            <person name="Ohm R."/>
            <person name="Olson A."/>
            <person name="Spatafora J."/>
            <person name="Veneault-Fourrey C."/>
            <person name="Henrissat B."/>
            <person name="Grigoriev I."/>
            <person name="Martin F."/>
            <person name="Perotto S."/>
        </authorList>
    </citation>
    <scope>NUCLEOTIDE SEQUENCE [LARGE SCALE GENOMIC DNA]</scope>
    <source>
        <strain evidence="2 3">UAMH 7357</strain>
    </source>
</reference>
<dbReference type="AlphaFoldDB" id="A0A2J6PNF0"/>
<feature type="transmembrane region" description="Helical" evidence="1">
    <location>
        <begin position="12"/>
        <end position="35"/>
    </location>
</feature>
<keyword evidence="1" id="KW-1133">Transmembrane helix</keyword>
<dbReference type="Proteomes" id="UP000235672">
    <property type="component" value="Unassembled WGS sequence"/>
</dbReference>
<organism evidence="2 3">
    <name type="scientific">Hyaloscypha hepaticicola</name>
    <dbReference type="NCBI Taxonomy" id="2082293"/>
    <lineage>
        <taxon>Eukaryota</taxon>
        <taxon>Fungi</taxon>
        <taxon>Dikarya</taxon>
        <taxon>Ascomycota</taxon>
        <taxon>Pezizomycotina</taxon>
        <taxon>Leotiomycetes</taxon>
        <taxon>Helotiales</taxon>
        <taxon>Hyaloscyphaceae</taxon>
        <taxon>Hyaloscypha</taxon>
    </lineage>
</organism>
<name>A0A2J6PNF0_9HELO</name>
<protein>
    <recommendedName>
        <fullName evidence="4">MARVEL domain-containing protein</fullName>
    </recommendedName>
</protein>
<keyword evidence="3" id="KW-1185">Reference proteome</keyword>
<evidence type="ECO:0000256" key="1">
    <source>
        <dbReference type="SAM" id="Phobius"/>
    </source>
</evidence>
<proteinExistence type="predicted"/>
<dbReference type="OrthoDB" id="5344006at2759"/>
<dbReference type="EMBL" id="KZ613512">
    <property type="protein sequence ID" value="PMD15554.1"/>
    <property type="molecule type" value="Genomic_DNA"/>
</dbReference>
<feature type="transmembrane region" description="Helical" evidence="1">
    <location>
        <begin position="128"/>
        <end position="146"/>
    </location>
</feature>
<evidence type="ECO:0008006" key="4">
    <source>
        <dbReference type="Google" id="ProtNLM"/>
    </source>
</evidence>
<keyword evidence="1" id="KW-0812">Transmembrane</keyword>
<sequence>MPSPYPRYLFHALRSAQLAAAIIVSGIMAYFIYYLRLENIGIPWTFIVLLAVSLATIVALTITIFLYNFTYLSPQFNLVLNGSTSVLWAMGFAMLSWSVRNSHVLARQCTGKEFGGEAAAGVCRDYKALWAMALCGTASTFAALALDIHTQRKAPRPGGYAMPEDDKDAQKLNDLKAIPSVRVFKGGYDMPIEQDSVIMGSGATWQILEEDITYHNRYGAEEEAHGPVESDADHNCLVQH</sequence>
<feature type="transmembrane region" description="Helical" evidence="1">
    <location>
        <begin position="41"/>
        <end position="66"/>
    </location>
</feature>
<gene>
    <name evidence="2" type="ORF">NA56DRAFT_673698</name>
</gene>